<organism evidence="9 10">
    <name type="scientific">Niastella populi</name>
    <dbReference type="NCBI Taxonomy" id="550983"/>
    <lineage>
        <taxon>Bacteria</taxon>
        <taxon>Pseudomonadati</taxon>
        <taxon>Bacteroidota</taxon>
        <taxon>Chitinophagia</taxon>
        <taxon>Chitinophagales</taxon>
        <taxon>Chitinophagaceae</taxon>
        <taxon>Niastella</taxon>
    </lineage>
</organism>
<keyword evidence="4 6" id="KW-1133">Transmembrane helix</keyword>
<evidence type="ECO:0000256" key="6">
    <source>
        <dbReference type="SAM" id="Phobius"/>
    </source>
</evidence>
<keyword evidence="3 6" id="KW-0812">Transmembrane</keyword>
<dbReference type="EMBL" id="LWBP01000078">
    <property type="protein sequence ID" value="OQP64999.1"/>
    <property type="molecule type" value="Genomic_DNA"/>
</dbReference>
<feature type="domain" description="ABC3 transporter permease C-terminal" evidence="7">
    <location>
        <begin position="296"/>
        <end position="412"/>
    </location>
</feature>
<protein>
    <recommendedName>
        <fullName evidence="11">ABC transporter permease</fullName>
    </recommendedName>
</protein>
<feature type="transmembrane region" description="Helical" evidence="6">
    <location>
        <begin position="21"/>
        <end position="41"/>
    </location>
</feature>
<name>A0A1V9G2Y6_9BACT</name>
<dbReference type="STRING" id="550983.A4R26_14900"/>
<accession>A0A1V9G2Y6</accession>
<dbReference type="PANTHER" id="PTHR30572">
    <property type="entry name" value="MEMBRANE COMPONENT OF TRANSPORTER-RELATED"/>
    <property type="match status" value="1"/>
</dbReference>
<dbReference type="GO" id="GO:0005886">
    <property type="term" value="C:plasma membrane"/>
    <property type="evidence" value="ECO:0007669"/>
    <property type="project" value="UniProtKB-SubCell"/>
</dbReference>
<feature type="transmembrane region" description="Helical" evidence="6">
    <location>
        <begin position="674"/>
        <end position="698"/>
    </location>
</feature>
<feature type="domain" description="MacB-like periplasmic core" evidence="8">
    <location>
        <begin position="20"/>
        <end position="253"/>
    </location>
</feature>
<evidence type="ECO:0000313" key="9">
    <source>
        <dbReference type="EMBL" id="OQP64999.1"/>
    </source>
</evidence>
<evidence type="ECO:0000259" key="8">
    <source>
        <dbReference type="Pfam" id="PF12704"/>
    </source>
</evidence>
<gene>
    <name evidence="9" type="ORF">A4R26_14900</name>
</gene>
<evidence type="ECO:0000313" key="10">
    <source>
        <dbReference type="Proteomes" id="UP000192276"/>
    </source>
</evidence>
<feature type="transmembrane region" description="Helical" evidence="6">
    <location>
        <begin position="726"/>
        <end position="745"/>
    </location>
</feature>
<evidence type="ECO:0000256" key="4">
    <source>
        <dbReference type="ARBA" id="ARBA00022989"/>
    </source>
</evidence>
<keyword evidence="2" id="KW-1003">Cell membrane</keyword>
<dbReference type="Proteomes" id="UP000192276">
    <property type="component" value="Unassembled WGS sequence"/>
</dbReference>
<dbReference type="OrthoDB" id="1451596at2"/>
<evidence type="ECO:0000259" key="7">
    <source>
        <dbReference type="Pfam" id="PF02687"/>
    </source>
</evidence>
<proteinExistence type="predicted"/>
<keyword evidence="10" id="KW-1185">Reference proteome</keyword>
<dbReference type="InterPro" id="IPR050250">
    <property type="entry name" value="Macrolide_Exporter_MacB"/>
</dbReference>
<dbReference type="AlphaFoldDB" id="A0A1V9G2Y6"/>
<dbReference type="RefSeq" id="WP_081163323.1">
    <property type="nucleotide sequence ID" value="NZ_LWBP01000078.1"/>
</dbReference>
<feature type="transmembrane region" description="Helical" evidence="6">
    <location>
        <begin position="337"/>
        <end position="367"/>
    </location>
</feature>
<comment type="subcellular location">
    <subcellularLocation>
        <location evidence="1">Cell membrane</location>
        <topology evidence="1">Multi-pass membrane protein</topology>
    </subcellularLocation>
</comment>
<dbReference type="Pfam" id="PF02687">
    <property type="entry name" value="FtsX"/>
    <property type="match status" value="2"/>
</dbReference>
<feature type="transmembrane region" description="Helical" evidence="6">
    <location>
        <begin position="433"/>
        <end position="452"/>
    </location>
</feature>
<comment type="caution">
    <text evidence="9">The sequence shown here is derived from an EMBL/GenBank/DDBJ whole genome shotgun (WGS) entry which is preliminary data.</text>
</comment>
<dbReference type="InterPro" id="IPR025857">
    <property type="entry name" value="MacB_PCD"/>
</dbReference>
<dbReference type="PANTHER" id="PTHR30572:SF18">
    <property type="entry name" value="ABC-TYPE MACROLIDE FAMILY EXPORT SYSTEM PERMEASE COMPONENT 2"/>
    <property type="match status" value="1"/>
</dbReference>
<reference evidence="10" key="1">
    <citation type="submission" date="2016-04" db="EMBL/GenBank/DDBJ databases">
        <authorList>
            <person name="Chen L."/>
            <person name="Zhuang W."/>
            <person name="Wang G."/>
        </authorList>
    </citation>
    <scope>NUCLEOTIDE SEQUENCE [LARGE SCALE GENOMIC DNA]</scope>
    <source>
        <strain evidence="10">208</strain>
    </source>
</reference>
<evidence type="ECO:0000256" key="5">
    <source>
        <dbReference type="ARBA" id="ARBA00023136"/>
    </source>
</evidence>
<evidence type="ECO:0008006" key="11">
    <source>
        <dbReference type="Google" id="ProtNLM"/>
    </source>
</evidence>
<keyword evidence="5 6" id="KW-0472">Membrane</keyword>
<feature type="transmembrane region" description="Helical" evidence="6">
    <location>
        <begin position="387"/>
        <end position="413"/>
    </location>
</feature>
<sequence length="797" mass="88375">MLKNYFKTSWRNLKANKFYSILNIGGLAVGLATGFMLLLWVQNELSYDKYNHLYKNIYQVNSHITLEEKSLVWQGSPAPLSIMAKQIPGVISVLRLVSDDENPTLSDKVLSNIDLTKVFDNNNILYADSNFISFFNYKLLHGNLNAFLPNAHSVALTQSTAKKLFGTDDAVGKIVRFDKNSFTVSAVLQDFPHNSSLQYDAIFPVDYYAQQFTAHGGNHGWKTIDEDVNDYSFRTFLLINPNASIPGIETKLTHLFNATDNGQAATTFQLQNLGDLHLTGIDGDNSALKMVRIMLLVAILILIIASINYVNLSTARALVRSKEVSIKKIIGAKRRQLFLQFITETVLTFGFAVFIAIVLITLLKPLYDRITGEQLVLSLSNFSMLKVLFFAFLGTILISGIYPALLLSSFNPLGAIRDKSILGIKASSFRKSLVVLQFVISFILLVSTIVMGKQMAYIINKDLGYDKNYVFMVSFPKEAAKSADAIENELQLQKSILNVSFSSAADITNVTEISGDIIWDGKTDDVPFIVWRVQADKNFIPTMKYQLIAGTNFTGTSSDDNKYILNETAVKAMGLKPPYVGTKIGYGKADGEIVGVIKDFNFKSLKDPIAPLLIRTSGLKNTLYVRTTGAGAQASIKAVEQQYKKYANNAPFFYNFLDKTFESHYQSQQRAGTLFTTFAAIAIFISCLGLFGLATYTAQVKTKEIGIRKVLGASVGSVVQLISKDFLKLVIVATVIATPLAYWAMNKWLQDFAYRTSISWWIFAACGFAMLLIAIVTLSTQTVKAALANPVKSLRTE</sequence>
<dbReference type="Pfam" id="PF12704">
    <property type="entry name" value="MacB_PCD"/>
    <property type="match status" value="1"/>
</dbReference>
<evidence type="ECO:0000256" key="1">
    <source>
        <dbReference type="ARBA" id="ARBA00004651"/>
    </source>
</evidence>
<evidence type="ECO:0000256" key="2">
    <source>
        <dbReference type="ARBA" id="ARBA00022475"/>
    </source>
</evidence>
<dbReference type="GO" id="GO:0022857">
    <property type="term" value="F:transmembrane transporter activity"/>
    <property type="evidence" value="ECO:0007669"/>
    <property type="project" value="TreeGrafter"/>
</dbReference>
<feature type="transmembrane region" description="Helical" evidence="6">
    <location>
        <begin position="293"/>
        <end position="312"/>
    </location>
</feature>
<feature type="transmembrane region" description="Helical" evidence="6">
    <location>
        <begin position="757"/>
        <end position="778"/>
    </location>
</feature>
<evidence type="ECO:0000256" key="3">
    <source>
        <dbReference type="ARBA" id="ARBA00022692"/>
    </source>
</evidence>
<feature type="domain" description="ABC3 transporter permease C-terminal" evidence="7">
    <location>
        <begin position="677"/>
        <end position="781"/>
    </location>
</feature>
<dbReference type="InterPro" id="IPR003838">
    <property type="entry name" value="ABC3_permease_C"/>
</dbReference>